<evidence type="ECO:0000313" key="6">
    <source>
        <dbReference type="EMBL" id="RYC45055.1"/>
    </source>
</evidence>
<dbReference type="GO" id="GO:1990195">
    <property type="term" value="C:macrolide transmembrane transporter complex"/>
    <property type="evidence" value="ECO:0007669"/>
    <property type="project" value="InterPro"/>
</dbReference>
<dbReference type="NCBIfam" id="TIGR01730">
    <property type="entry name" value="RND_mfp"/>
    <property type="match status" value="1"/>
</dbReference>
<organism evidence="6 7">
    <name type="scientific">Pectobacterium zantedeschiae</name>
    <dbReference type="NCBI Taxonomy" id="2034769"/>
    <lineage>
        <taxon>Bacteria</taxon>
        <taxon>Pseudomonadati</taxon>
        <taxon>Pseudomonadota</taxon>
        <taxon>Gammaproteobacteria</taxon>
        <taxon>Enterobacterales</taxon>
        <taxon>Pectobacteriaceae</taxon>
        <taxon>Pectobacterium</taxon>
    </lineage>
</organism>
<sequence length="401" mass="43440">MEPGINIQQRKRFLGLLLVLGMLGIAISFWGVGIFFGQTEFANSRSVEVSYADIDDVVTAAGQLSPMQYVDVGVQVSGQIQNIAVTAGSIVKKGQLVAQIDPALQIATVEANSALLDSQRAAIRQQMAQLELAQHQNTRQRKMLIEGATSEQDVQSSEANLRIAQAQLESLQAQVRQTESTLKGDKVKLGYTQIYAPIAGTVVSLQARPGQTLNAVQQTPVIMRIADLTKMTVSVRVSEADIPRLRIGMPVYFSVLGYPKERWEAKLQQIMPAPQGSQDSTMSGGNTGGNSMMETVFYTVLFDIDNADGRLMSHMSAQVYLVVNAVKQAISVPISALTLRPDGHFQVEVLPPKGSRANAIPRLVQVGIKGPVLAQITSGLELGEHVLLPPLPQIVESHPLW</sequence>
<feature type="coiled-coil region" evidence="3">
    <location>
        <begin position="116"/>
        <end position="181"/>
    </location>
</feature>
<accession>A0A9X8P662</accession>
<evidence type="ECO:0000256" key="1">
    <source>
        <dbReference type="ARBA" id="ARBA00009477"/>
    </source>
</evidence>
<dbReference type="RefSeq" id="WP_129713298.1">
    <property type="nucleotide sequence ID" value="NZ_JBEHFA010000003.1"/>
</dbReference>
<feature type="transmembrane region" description="Helical" evidence="4">
    <location>
        <begin position="12"/>
        <end position="36"/>
    </location>
</feature>
<feature type="domain" description="Multidrug resistance protein MdtA-like barrel-sandwich hybrid" evidence="5">
    <location>
        <begin position="69"/>
        <end position="223"/>
    </location>
</feature>
<keyword evidence="4" id="KW-1133">Transmembrane helix</keyword>
<dbReference type="GO" id="GO:1990281">
    <property type="term" value="C:efflux pump complex"/>
    <property type="evidence" value="ECO:0007669"/>
    <property type="project" value="TreeGrafter"/>
</dbReference>
<dbReference type="AlphaFoldDB" id="A0A9X8P662"/>
<keyword evidence="7" id="KW-1185">Reference proteome</keyword>
<evidence type="ECO:0000256" key="2">
    <source>
        <dbReference type="ARBA" id="ARBA00023054"/>
    </source>
</evidence>
<gene>
    <name evidence="6" type="ORF">CLR69_08685</name>
</gene>
<dbReference type="InterPro" id="IPR058625">
    <property type="entry name" value="MdtA-like_BSH"/>
</dbReference>
<dbReference type="Proteomes" id="UP001138460">
    <property type="component" value="Unassembled WGS sequence"/>
</dbReference>
<reference evidence="6 7" key="1">
    <citation type="journal article" date="2018" name="Syst. Appl. Microbiol.">
        <title>Pectobacterium zantedeschiae sp. nov. a new species of a soft rot pathogen isolated from Calla lily (Zantedeschia spp.).</title>
        <authorList>
            <person name="Waleron M."/>
            <person name="Misztak A."/>
            <person name="Waleron M."/>
            <person name="Franczuk M."/>
            <person name="Jonca J."/>
            <person name="Wielgomas B."/>
            <person name="Mikicinski A."/>
            <person name="Popovic T."/>
            <person name="Waleron K."/>
        </authorList>
    </citation>
    <scope>NUCLEOTIDE SEQUENCE [LARGE SCALE GENOMIC DNA]</scope>
    <source>
        <strain evidence="6 7">9M</strain>
    </source>
</reference>
<evidence type="ECO:0000256" key="3">
    <source>
        <dbReference type="SAM" id="Coils"/>
    </source>
</evidence>
<evidence type="ECO:0000256" key="4">
    <source>
        <dbReference type="SAM" id="Phobius"/>
    </source>
</evidence>
<keyword evidence="4" id="KW-0472">Membrane</keyword>
<dbReference type="Gene3D" id="2.40.50.100">
    <property type="match status" value="1"/>
</dbReference>
<dbReference type="GO" id="GO:1990961">
    <property type="term" value="P:xenobiotic detoxification by transmembrane export across the plasma membrane"/>
    <property type="evidence" value="ECO:0007669"/>
    <property type="project" value="InterPro"/>
</dbReference>
<keyword evidence="4" id="KW-0812">Transmembrane</keyword>
<comment type="caution">
    <text evidence="6">The sequence shown here is derived from an EMBL/GenBank/DDBJ whole genome shotgun (WGS) entry which is preliminary data.</text>
</comment>
<dbReference type="OrthoDB" id="9791520at2"/>
<dbReference type="PANTHER" id="PTHR30469:SF33">
    <property type="entry name" value="SLR1207 PROTEIN"/>
    <property type="match status" value="1"/>
</dbReference>
<name>A0A9X8P662_9GAMM</name>
<proteinExistence type="inferred from homology"/>
<evidence type="ECO:0000313" key="7">
    <source>
        <dbReference type="Proteomes" id="UP001138460"/>
    </source>
</evidence>
<dbReference type="InterPro" id="IPR030190">
    <property type="entry name" value="MacA_alpha-hairpin_sf"/>
</dbReference>
<dbReference type="GO" id="GO:0030313">
    <property type="term" value="C:cell envelope"/>
    <property type="evidence" value="ECO:0007669"/>
    <property type="project" value="UniProtKB-SubCell"/>
</dbReference>
<evidence type="ECO:0000259" key="5">
    <source>
        <dbReference type="Pfam" id="PF25917"/>
    </source>
</evidence>
<dbReference type="Pfam" id="PF25917">
    <property type="entry name" value="BSH_RND"/>
    <property type="match status" value="1"/>
</dbReference>
<dbReference type="EMBL" id="NWTM01000001">
    <property type="protein sequence ID" value="RYC45055.1"/>
    <property type="molecule type" value="Genomic_DNA"/>
</dbReference>
<dbReference type="GO" id="GO:0015562">
    <property type="term" value="F:efflux transmembrane transporter activity"/>
    <property type="evidence" value="ECO:0007669"/>
    <property type="project" value="TreeGrafter"/>
</dbReference>
<protein>
    <submittedName>
        <fullName evidence="6">Efflux RND transporter periplasmic adaptor subunit</fullName>
    </submittedName>
</protein>
<dbReference type="Gene3D" id="6.10.140.1990">
    <property type="match status" value="1"/>
</dbReference>
<dbReference type="PANTHER" id="PTHR30469">
    <property type="entry name" value="MULTIDRUG RESISTANCE PROTEIN MDTA"/>
    <property type="match status" value="1"/>
</dbReference>
<dbReference type="InterPro" id="IPR006143">
    <property type="entry name" value="RND_pump_MFP"/>
</dbReference>
<dbReference type="SUPFAM" id="SSF111369">
    <property type="entry name" value="HlyD-like secretion proteins"/>
    <property type="match status" value="1"/>
</dbReference>
<dbReference type="Gene3D" id="2.40.30.170">
    <property type="match status" value="1"/>
</dbReference>
<comment type="similarity">
    <text evidence="1">Belongs to the membrane fusion protein (MFP) (TC 8.A.1) family.</text>
</comment>
<dbReference type="GO" id="GO:0019898">
    <property type="term" value="C:extrinsic component of membrane"/>
    <property type="evidence" value="ECO:0007669"/>
    <property type="project" value="InterPro"/>
</dbReference>
<keyword evidence="2 3" id="KW-0175">Coiled coil</keyword>